<name>A0ABS8XHV3_9BURK</name>
<reference evidence="1 2" key="1">
    <citation type="submission" date="2021-12" db="EMBL/GenBank/DDBJ databases">
        <title>Genome seq of p7.</title>
        <authorList>
            <person name="Seo T."/>
        </authorList>
    </citation>
    <scope>NUCLEOTIDE SEQUENCE [LARGE SCALE GENOMIC DNA]</scope>
    <source>
        <strain evidence="1 2">P7</strain>
    </source>
</reference>
<gene>
    <name evidence="1" type="ORF">LXT12_12845</name>
</gene>
<accession>A0ABS8XHV3</accession>
<evidence type="ECO:0000313" key="2">
    <source>
        <dbReference type="Proteomes" id="UP001201463"/>
    </source>
</evidence>
<protein>
    <submittedName>
        <fullName evidence="1">Nucleotidyl transferase AbiEii/AbiGii toxin family protein</fullName>
    </submittedName>
</protein>
<dbReference type="Proteomes" id="UP001201463">
    <property type="component" value="Unassembled WGS sequence"/>
</dbReference>
<keyword evidence="1" id="KW-0808">Transferase</keyword>
<organism evidence="1 2">
    <name type="scientific">Pelomonas caseinilytica</name>
    <dbReference type="NCBI Taxonomy" id="2906763"/>
    <lineage>
        <taxon>Bacteria</taxon>
        <taxon>Pseudomonadati</taxon>
        <taxon>Pseudomonadota</taxon>
        <taxon>Betaproteobacteria</taxon>
        <taxon>Burkholderiales</taxon>
        <taxon>Sphaerotilaceae</taxon>
        <taxon>Roseateles</taxon>
    </lineage>
</organism>
<comment type="caution">
    <text evidence="1">The sequence shown here is derived from an EMBL/GenBank/DDBJ whole genome shotgun (WGS) entry which is preliminary data.</text>
</comment>
<keyword evidence="2" id="KW-1185">Reference proteome</keyword>
<dbReference type="GO" id="GO:0016740">
    <property type="term" value="F:transferase activity"/>
    <property type="evidence" value="ECO:0007669"/>
    <property type="project" value="UniProtKB-KW"/>
</dbReference>
<dbReference type="EMBL" id="JAJTWT010000005">
    <property type="protein sequence ID" value="MCE4538138.1"/>
    <property type="molecule type" value="Genomic_DNA"/>
</dbReference>
<evidence type="ECO:0000313" key="1">
    <source>
        <dbReference type="EMBL" id="MCE4538138.1"/>
    </source>
</evidence>
<dbReference type="InterPro" id="IPR014942">
    <property type="entry name" value="AbiEii"/>
</dbReference>
<dbReference type="Pfam" id="PF08843">
    <property type="entry name" value="AbiEii"/>
    <property type="match status" value="1"/>
</dbReference>
<sequence>MSASTTGVSAVLAALDADVLAAHACWFGGGTAVALRYGEYRESVDIDFMVSDLAGYRALRQRLTGPAELGALACPGATLV</sequence>
<proteinExistence type="predicted"/>